<dbReference type="Gene3D" id="3.10.105.10">
    <property type="entry name" value="Dipeptide-binding Protein, Domain 3"/>
    <property type="match status" value="1"/>
</dbReference>
<dbReference type="SUPFAM" id="SSF53850">
    <property type="entry name" value="Periplasmic binding protein-like II"/>
    <property type="match status" value="1"/>
</dbReference>
<dbReference type="EMBL" id="JAKFHA010000007">
    <property type="protein sequence ID" value="MCF2528476.1"/>
    <property type="molecule type" value="Genomic_DNA"/>
</dbReference>
<dbReference type="Proteomes" id="UP001165378">
    <property type="component" value="Unassembled WGS sequence"/>
</dbReference>
<dbReference type="GO" id="GO:0043190">
    <property type="term" value="C:ATP-binding cassette (ABC) transporter complex"/>
    <property type="evidence" value="ECO:0007669"/>
    <property type="project" value="InterPro"/>
</dbReference>
<dbReference type="GO" id="GO:0015833">
    <property type="term" value="P:peptide transport"/>
    <property type="evidence" value="ECO:0007669"/>
    <property type="project" value="TreeGrafter"/>
</dbReference>
<feature type="domain" description="Solute-binding protein family 5" evidence="6">
    <location>
        <begin position="93"/>
        <end position="458"/>
    </location>
</feature>
<dbReference type="Pfam" id="PF00496">
    <property type="entry name" value="SBP_bac_5"/>
    <property type="match status" value="1"/>
</dbReference>
<feature type="chain" id="PRO_5041408656" evidence="5">
    <location>
        <begin position="20"/>
        <end position="543"/>
    </location>
</feature>
<evidence type="ECO:0000256" key="3">
    <source>
        <dbReference type="ARBA" id="ARBA00022729"/>
    </source>
</evidence>
<name>A0AA41PZE5_9ACTN</name>
<gene>
    <name evidence="7" type="ORF">LZ495_14765</name>
</gene>
<dbReference type="PROSITE" id="PS51257">
    <property type="entry name" value="PROKAR_LIPOPROTEIN"/>
    <property type="match status" value="1"/>
</dbReference>
<accession>A0AA41PZE5</accession>
<dbReference type="InterPro" id="IPR030678">
    <property type="entry name" value="Peptide/Ni-bd"/>
</dbReference>
<keyword evidence="8" id="KW-1185">Reference proteome</keyword>
<dbReference type="PIRSF" id="PIRSF002741">
    <property type="entry name" value="MppA"/>
    <property type="match status" value="1"/>
</dbReference>
<protein>
    <submittedName>
        <fullName evidence="7">ABC transporter substrate-binding protein</fullName>
    </submittedName>
</protein>
<sequence>MRLLRTAALTAAVAMTAAACSGSSDNGDSGAGAGKYQMSSDTPAGKGPVADATWALFAEPQSLDYLYAYDFPPNTVLANVCEQLLRITPDFSIQPGLAAKFENPDPLTWVYTLREGVKFHDGTTMTADDAVASLQRHLDPANASAWVGAFKDVASVTKTGPMQLTVKLTKPNVLFNQQLAASPGTVESAAYLAKAGKDYGNPTGKVNCTGPYTLDSWSTGDSINLKKFDGYWDKNLTPAVDKLKLVFIQDPSARVNALLSGEVDGGYMLPATSYDKLAASGSGKLYFGGNSGTYNAHVANLGGALGDVRVRRALSLAVDRKGVVDAALNGYGVPAKAPAPAEAWGIAPTTGKAAHDALPPMTRDIDAAKKLVQEAGAAGKKIVVATISVSPEISIGANALRQAGKDIGLDVELKAIAPDAYTALFTDPSARAGIDLLITSGYNMTPDPLEYYGTLQSGQFPNYGDWKNEEYDKLVEQANAAQDPITRAALTVKLQEIAVRELPAIPLFDTPYTVFLGKRISGATPVLSVMLSYPWAAQLGSAS</sequence>
<evidence type="ECO:0000313" key="7">
    <source>
        <dbReference type="EMBL" id="MCF2528476.1"/>
    </source>
</evidence>
<keyword evidence="3 5" id="KW-0732">Signal</keyword>
<dbReference type="PROSITE" id="PS01040">
    <property type="entry name" value="SBP_BACTERIAL_5"/>
    <property type="match status" value="1"/>
</dbReference>
<evidence type="ECO:0000256" key="5">
    <source>
        <dbReference type="SAM" id="SignalP"/>
    </source>
</evidence>
<dbReference type="RefSeq" id="WP_235052646.1">
    <property type="nucleotide sequence ID" value="NZ_JAKFHA010000007.1"/>
</dbReference>
<comment type="subcellular location">
    <subcellularLocation>
        <location evidence="1">Cell membrane</location>
        <topology evidence="1">Lipid-anchor</topology>
    </subcellularLocation>
</comment>
<dbReference type="InterPro" id="IPR023765">
    <property type="entry name" value="SBP_5_CS"/>
</dbReference>
<dbReference type="CDD" id="cd00995">
    <property type="entry name" value="PBP2_NikA_DppA_OppA_like"/>
    <property type="match status" value="1"/>
</dbReference>
<evidence type="ECO:0000256" key="4">
    <source>
        <dbReference type="SAM" id="MobiDB-lite"/>
    </source>
</evidence>
<evidence type="ECO:0000256" key="2">
    <source>
        <dbReference type="ARBA" id="ARBA00005695"/>
    </source>
</evidence>
<evidence type="ECO:0000313" key="8">
    <source>
        <dbReference type="Proteomes" id="UP001165378"/>
    </source>
</evidence>
<comment type="similarity">
    <text evidence="2">Belongs to the bacterial solute-binding protein 5 family.</text>
</comment>
<dbReference type="GO" id="GO:0042597">
    <property type="term" value="C:periplasmic space"/>
    <property type="evidence" value="ECO:0007669"/>
    <property type="project" value="UniProtKB-ARBA"/>
</dbReference>
<dbReference type="PANTHER" id="PTHR30290">
    <property type="entry name" value="PERIPLASMIC BINDING COMPONENT OF ABC TRANSPORTER"/>
    <property type="match status" value="1"/>
</dbReference>
<proteinExistence type="inferred from homology"/>
<evidence type="ECO:0000259" key="6">
    <source>
        <dbReference type="Pfam" id="PF00496"/>
    </source>
</evidence>
<dbReference type="InterPro" id="IPR000914">
    <property type="entry name" value="SBP_5_dom"/>
</dbReference>
<evidence type="ECO:0000256" key="1">
    <source>
        <dbReference type="ARBA" id="ARBA00004193"/>
    </source>
</evidence>
<organism evidence="7 8">
    <name type="scientific">Yinghuangia soli</name>
    <dbReference type="NCBI Taxonomy" id="2908204"/>
    <lineage>
        <taxon>Bacteria</taxon>
        <taxon>Bacillati</taxon>
        <taxon>Actinomycetota</taxon>
        <taxon>Actinomycetes</taxon>
        <taxon>Kitasatosporales</taxon>
        <taxon>Streptomycetaceae</taxon>
        <taxon>Yinghuangia</taxon>
    </lineage>
</organism>
<comment type="caution">
    <text evidence="7">The sequence shown here is derived from an EMBL/GenBank/DDBJ whole genome shotgun (WGS) entry which is preliminary data.</text>
</comment>
<dbReference type="GO" id="GO:1904680">
    <property type="term" value="F:peptide transmembrane transporter activity"/>
    <property type="evidence" value="ECO:0007669"/>
    <property type="project" value="TreeGrafter"/>
</dbReference>
<dbReference type="Gene3D" id="3.40.190.10">
    <property type="entry name" value="Periplasmic binding protein-like II"/>
    <property type="match status" value="1"/>
</dbReference>
<dbReference type="InterPro" id="IPR039424">
    <property type="entry name" value="SBP_5"/>
</dbReference>
<reference evidence="7" key="1">
    <citation type="submission" date="2022-01" db="EMBL/GenBank/DDBJ databases">
        <title>Genome-Based Taxonomic Classification of the Phylum Actinobacteria.</title>
        <authorList>
            <person name="Gao Y."/>
        </authorList>
    </citation>
    <scope>NUCLEOTIDE SEQUENCE</scope>
    <source>
        <strain evidence="7">KLBMP 8922</strain>
    </source>
</reference>
<feature type="region of interest" description="Disordered" evidence="4">
    <location>
        <begin position="20"/>
        <end position="42"/>
    </location>
</feature>
<dbReference type="AlphaFoldDB" id="A0AA41PZE5"/>
<dbReference type="Gene3D" id="3.90.76.10">
    <property type="entry name" value="Dipeptide-binding Protein, Domain 1"/>
    <property type="match status" value="1"/>
</dbReference>
<feature type="signal peptide" evidence="5">
    <location>
        <begin position="1"/>
        <end position="19"/>
    </location>
</feature>